<evidence type="ECO:0000313" key="6">
    <source>
        <dbReference type="Proteomes" id="UP001552299"/>
    </source>
</evidence>
<evidence type="ECO:0000256" key="3">
    <source>
        <dbReference type="ARBA" id="ARBA00022782"/>
    </source>
</evidence>
<dbReference type="InterPro" id="IPR039618">
    <property type="entry name" value="CLE9-13"/>
</dbReference>
<dbReference type="AlphaFoldDB" id="A0ABD0V697"/>
<keyword evidence="6" id="KW-1185">Reference proteome</keyword>
<dbReference type="PANTHER" id="PTHR34359">
    <property type="entry name" value="CLAVATA3/ESR (CLE)-RELATED PROTEIN 10"/>
    <property type="match status" value="1"/>
</dbReference>
<proteinExistence type="inferred from homology"/>
<accession>A0ABD0V697</accession>
<dbReference type="GO" id="GO:0030154">
    <property type="term" value="P:cell differentiation"/>
    <property type="evidence" value="ECO:0007669"/>
    <property type="project" value="UniProtKB-KW"/>
</dbReference>
<evidence type="ECO:0000313" key="5">
    <source>
        <dbReference type="EMBL" id="KAL0920484.1"/>
    </source>
</evidence>
<evidence type="ECO:0000256" key="2">
    <source>
        <dbReference type="ARBA" id="ARBA00022473"/>
    </source>
</evidence>
<feature type="compositionally biased region" description="Polar residues" evidence="4">
    <location>
        <begin position="20"/>
        <end position="31"/>
    </location>
</feature>
<dbReference type="EMBL" id="JANQDX010000008">
    <property type="protein sequence ID" value="KAL0920484.1"/>
    <property type="molecule type" value="Genomic_DNA"/>
</dbReference>
<reference evidence="5 6" key="1">
    <citation type="journal article" date="2024" name="Plant Biotechnol. J.">
        <title>Dendrobium thyrsiflorum genome and its molecular insights into genes involved in important horticultural traits.</title>
        <authorList>
            <person name="Chen B."/>
            <person name="Wang J.Y."/>
            <person name="Zheng P.J."/>
            <person name="Li K.L."/>
            <person name="Liang Y.M."/>
            <person name="Chen X.F."/>
            <person name="Zhang C."/>
            <person name="Zhao X."/>
            <person name="He X."/>
            <person name="Zhang G.Q."/>
            <person name="Liu Z.J."/>
            <person name="Xu Q."/>
        </authorList>
    </citation>
    <scope>NUCLEOTIDE SEQUENCE [LARGE SCALE GENOMIC DNA]</scope>
    <source>
        <strain evidence="5">GZMU011</strain>
    </source>
</reference>
<feature type="region of interest" description="Disordered" evidence="4">
    <location>
        <begin position="14"/>
        <end position="61"/>
    </location>
</feature>
<comment type="caution">
    <text evidence="5">The sequence shown here is derived from an EMBL/GenBank/DDBJ whole genome shotgun (WGS) entry which is preliminary data.</text>
</comment>
<organism evidence="5 6">
    <name type="scientific">Dendrobium thyrsiflorum</name>
    <name type="common">Pinecone-like raceme dendrobium</name>
    <name type="synonym">Orchid</name>
    <dbReference type="NCBI Taxonomy" id="117978"/>
    <lineage>
        <taxon>Eukaryota</taxon>
        <taxon>Viridiplantae</taxon>
        <taxon>Streptophyta</taxon>
        <taxon>Embryophyta</taxon>
        <taxon>Tracheophyta</taxon>
        <taxon>Spermatophyta</taxon>
        <taxon>Magnoliopsida</taxon>
        <taxon>Liliopsida</taxon>
        <taxon>Asparagales</taxon>
        <taxon>Orchidaceae</taxon>
        <taxon>Epidendroideae</taxon>
        <taxon>Malaxideae</taxon>
        <taxon>Dendrobiinae</taxon>
        <taxon>Dendrobium</taxon>
    </lineage>
</organism>
<name>A0ABD0V697_DENTH</name>
<dbReference type="PANTHER" id="PTHR34359:SF5">
    <property type="entry name" value="CLAVATA3_ESR (CLE)-RELATED PROTEIN 9"/>
    <property type="match status" value="1"/>
</dbReference>
<protein>
    <submittedName>
        <fullName evidence="5">Uncharacterized protein</fullName>
    </submittedName>
</protein>
<evidence type="ECO:0000256" key="1">
    <source>
        <dbReference type="ARBA" id="ARBA00005416"/>
    </source>
</evidence>
<keyword evidence="2" id="KW-0217">Developmental protein</keyword>
<dbReference type="Proteomes" id="UP001552299">
    <property type="component" value="Unassembled WGS sequence"/>
</dbReference>
<gene>
    <name evidence="5" type="ORF">M5K25_009623</name>
</gene>
<comment type="similarity">
    <text evidence="1">Belongs to the CLV3/ESR signal peptide family.</text>
</comment>
<keyword evidence="3" id="KW-0221">Differentiation</keyword>
<sequence length="61" mass="6970">MQLLSFSHGRRIMAREVKPSSPSTGYFSQTYSKDKEEEDDLDPLYGVSKRFVPQGPNPLHN</sequence>
<evidence type="ECO:0000256" key="4">
    <source>
        <dbReference type="SAM" id="MobiDB-lite"/>
    </source>
</evidence>